<dbReference type="Pfam" id="PF00877">
    <property type="entry name" value="NLPC_P60"/>
    <property type="match status" value="1"/>
</dbReference>
<proteinExistence type="inferred from homology"/>
<sequence>MKLSYCLYLYLWLSALLFQGIAYAGSDIPMLKTDQLHASYWQAKLADANTILLTPEQISARNKDTFARQATMTELATLPASVSAAALTAMITQASAQSDQPRFYADGTAVSQKQWQAYRHQLNIEAVQADNPLQFALVVKRADLRSMPSTDRVHNQQMALDLDRFQETALFPGEAVAVLHQSRDASWLLVQNYHYTGWVQAQHVALGSRQQVLAYRAQTPFLVVTAARAYTSYTPARADISALMLDMGTRLPLLTTADTGHNVHGQNPHASHIVQLPVRNPDGSLDFTPALIARQYDVSIGYLPYTPANILQQAFKFLGDRYGWGHAYDSRDCTGFIIEIYRSFGLLMPRNSGQQGEGSYGQNIRFSAQSSTGDKLTAIRQANAGDLIYRPGHVMLYLGSAPVEGSDKDEPFVIHSVHDLAYFVDAADLTAGAAPPQLYQGVLNGVAVTPLTPLQLKADSSYLDKIYAIKSLR</sequence>
<accession>A0A0M2V5V7</accession>
<dbReference type="RefSeq" id="WP_046558116.1">
    <property type="nucleotide sequence ID" value="NZ_LAHO01000012.1"/>
</dbReference>
<dbReference type="AlphaFoldDB" id="A0A0M2V5V7"/>
<dbReference type="Proteomes" id="UP000034228">
    <property type="component" value="Unassembled WGS sequence"/>
</dbReference>
<organism evidence="6 7">
    <name type="scientific">Arsukibacterium ikkense</name>
    <dbReference type="NCBI Taxonomy" id="336831"/>
    <lineage>
        <taxon>Bacteria</taxon>
        <taxon>Pseudomonadati</taxon>
        <taxon>Pseudomonadota</taxon>
        <taxon>Gammaproteobacteria</taxon>
        <taxon>Chromatiales</taxon>
        <taxon>Chromatiaceae</taxon>
        <taxon>Arsukibacterium</taxon>
    </lineage>
</organism>
<evidence type="ECO:0000256" key="3">
    <source>
        <dbReference type="ARBA" id="ARBA00022801"/>
    </source>
</evidence>
<dbReference type="InterPro" id="IPR000064">
    <property type="entry name" value="NLP_P60_dom"/>
</dbReference>
<evidence type="ECO:0000313" key="6">
    <source>
        <dbReference type="EMBL" id="KKO45035.1"/>
    </source>
</evidence>
<dbReference type="EMBL" id="LAHO01000012">
    <property type="protein sequence ID" value="KKO45035.1"/>
    <property type="molecule type" value="Genomic_DNA"/>
</dbReference>
<dbReference type="STRING" id="336831.WG68_12940"/>
<dbReference type="PROSITE" id="PS51935">
    <property type="entry name" value="NLPC_P60"/>
    <property type="match status" value="1"/>
</dbReference>
<dbReference type="GO" id="GO:0006508">
    <property type="term" value="P:proteolysis"/>
    <property type="evidence" value="ECO:0007669"/>
    <property type="project" value="UniProtKB-KW"/>
</dbReference>
<comment type="caution">
    <text evidence="6">The sequence shown here is derived from an EMBL/GenBank/DDBJ whole genome shotgun (WGS) entry which is preliminary data.</text>
</comment>
<protein>
    <submittedName>
        <fullName evidence="6">Glycoside hydrolase</fullName>
    </submittedName>
</protein>
<reference evidence="6 7" key="1">
    <citation type="submission" date="2015-03" db="EMBL/GenBank/DDBJ databases">
        <title>Draft genome sequences of two protease-producing strains of Arsukibacterium isolated from two cold and alkaline environments.</title>
        <authorList>
            <person name="Lylloff J.E."/>
            <person name="Skov L.B."/>
            <person name="Jepsen M."/>
            <person name="Hallin P.F."/>
            <person name="Sorensen S.J."/>
            <person name="Stougaard P."/>
            <person name="Glaring M.A."/>
        </authorList>
    </citation>
    <scope>NUCLEOTIDE SEQUENCE [LARGE SCALE GENOMIC DNA]</scope>
    <source>
        <strain evidence="6 7">GCM72</strain>
    </source>
</reference>
<evidence type="ECO:0000313" key="7">
    <source>
        <dbReference type="Proteomes" id="UP000034228"/>
    </source>
</evidence>
<dbReference type="OrthoDB" id="9808890at2"/>
<dbReference type="PATRIC" id="fig|336831.14.peg.1820"/>
<dbReference type="Pfam" id="PF12913">
    <property type="entry name" value="SH3_6"/>
    <property type="match status" value="1"/>
</dbReference>
<dbReference type="SUPFAM" id="SSF54001">
    <property type="entry name" value="Cysteine proteinases"/>
    <property type="match status" value="1"/>
</dbReference>
<evidence type="ECO:0000256" key="4">
    <source>
        <dbReference type="ARBA" id="ARBA00022807"/>
    </source>
</evidence>
<dbReference type="Gene3D" id="3.90.1720.10">
    <property type="entry name" value="endopeptidase domain like (from Nostoc punctiforme)"/>
    <property type="match status" value="1"/>
</dbReference>
<evidence type="ECO:0000256" key="1">
    <source>
        <dbReference type="ARBA" id="ARBA00007074"/>
    </source>
</evidence>
<comment type="similarity">
    <text evidence="1">Belongs to the peptidase C40 family.</text>
</comment>
<dbReference type="GO" id="GO:0008234">
    <property type="term" value="F:cysteine-type peptidase activity"/>
    <property type="evidence" value="ECO:0007669"/>
    <property type="project" value="UniProtKB-KW"/>
</dbReference>
<dbReference type="InterPro" id="IPR039439">
    <property type="entry name" value="SH3b1_dom"/>
</dbReference>
<evidence type="ECO:0000259" key="5">
    <source>
        <dbReference type="PROSITE" id="PS51935"/>
    </source>
</evidence>
<keyword evidence="7" id="KW-1185">Reference proteome</keyword>
<keyword evidence="4" id="KW-0788">Thiol protease</keyword>
<evidence type="ECO:0000256" key="2">
    <source>
        <dbReference type="ARBA" id="ARBA00022670"/>
    </source>
</evidence>
<keyword evidence="3 6" id="KW-0378">Hydrolase</keyword>
<keyword evidence="2" id="KW-0645">Protease</keyword>
<dbReference type="InterPro" id="IPR027017">
    <property type="entry name" value="P60_peptidase_YkfC"/>
</dbReference>
<feature type="domain" description="NlpC/P60" evidence="5">
    <location>
        <begin position="304"/>
        <end position="434"/>
    </location>
</feature>
<gene>
    <name evidence="6" type="ORF">WG68_12940</name>
</gene>
<name>A0A0M2V5V7_9GAMM</name>
<dbReference type="InterPro" id="IPR038765">
    <property type="entry name" value="Papain-like_cys_pep_sf"/>
</dbReference>
<dbReference type="PIRSF" id="PIRSF019015">
    <property type="entry name" value="P60_peptidase_YkfC"/>
    <property type="match status" value="1"/>
</dbReference>